<protein>
    <submittedName>
        <fullName evidence="2">Uncharacterized protein</fullName>
    </submittedName>
</protein>
<keyword evidence="3" id="KW-1185">Reference proteome</keyword>
<feature type="region of interest" description="Disordered" evidence="1">
    <location>
        <begin position="46"/>
        <end position="80"/>
    </location>
</feature>
<dbReference type="Proteomes" id="UP000243217">
    <property type="component" value="Unassembled WGS sequence"/>
</dbReference>
<accession>A0A1V9ZPZ9</accession>
<comment type="caution">
    <text evidence="2">The sequence shown here is derived from an EMBL/GenBank/DDBJ whole genome shotgun (WGS) entry which is preliminary data.</text>
</comment>
<organism evidence="2 3">
    <name type="scientific">Thraustotheca clavata</name>
    <dbReference type="NCBI Taxonomy" id="74557"/>
    <lineage>
        <taxon>Eukaryota</taxon>
        <taxon>Sar</taxon>
        <taxon>Stramenopiles</taxon>
        <taxon>Oomycota</taxon>
        <taxon>Saprolegniomycetes</taxon>
        <taxon>Saprolegniales</taxon>
        <taxon>Achlyaceae</taxon>
        <taxon>Thraustotheca</taxon>
    </lineage>
</organism>
<feature type="compositionally biased region" description="Acidic residues" evidence="1">
    <location>
        <begin position="121"/>
        <end position="135"/>
    </location>
</feature>
<feature type="non-terminal residue" evidence="2">
    <location>
        <position position="1"/>
    </location>
</feature>
<reference evidence="2 3" key="1">
    <citation type="journal article" date="2014" name="Genome Biol. Evol.">
        <title>The secreted proteins of Achlya hypogyna and Thraustotheca clavata identify the ancestral oomycete secretome and reveal gene acquisitions by horizontal gene transfer.</title>
        <authorList>
            <person name="Misner I."/>
            <person name="Blouin N."/>
            <person name="Leonard G."/>
            <person name="Richards T.A."/>
            <person name="Lane C.E."/>
        </authorList>
    </citation>
    <scope>NUCLEOTIDE SEQUENCE [LARGE SCALE GENOMIC DNA]</scope>
    <source>
        <strain evidence="2 3">ATCC 34112</strain>
    </source>
</reference>
<gene>
    <name evidence="2" type="ORF">THRCLA_21759</name>
</gene>
<dbReference type="EMBL" id="JNBS01001760">
    <property type="protein sequence ID" value="OQS00073.1"/>
    <property type="molecule type" value="Genomic_DNA"/>
</dbReference>
<feature type="non-terminal residue" evidence="2">
    <location>
        <position position="162"/>
    </location>
</feature>
<sequence length="162" mass="18524">YVIRSYTIKQSVLAAEPAQPEEEKFDWDEFKASLHDDVKVIRTDYIGEEPEDPLQPIDAISSVADEDDDEDDEEQSTLTPQQQEIAEWLMKKANNNQAIETDALINAVEEATAPAKNDNAEYWEDDDFEIDDENEDKSKVVVPDWQKDSSYNPPTPRSSKKD</sequence>
<evidence type="ECO:0000313" key="2">
    <source>
        <dbReference type="EMBL" id="OQS00073.1"/>
    </source>
</evidence>
<dbReference type="OrthoDB" id="10259681at2759"/>
<proteinExistence type="predicted"/>
<dbReference type="AlphaFoldDB" id="A0A1V9ZPZ9"/>
<evidence type="ECO:0000313" key="3">
    <source>
        <dbReference type="Proteomes" id="UP000243217"/>
    </source>
</evidence>
<name>A0A1V9ZPZ9_9STRA</name>
<feature type="compositionally biased region" description="Acidic residues" evidence="1">
    <location>
        <begin position="64"/>
        <end position="75"/>
    </location>
</feature>
<evidence type="ECO:0000256" key="1">
    <source>
        <dbReference type="SAM" id="MobiDB-lite"/>
    </source>
</evidence>
<feature type="region of interest" description="Disordered" evidence="1">
    <location>
        <begin position="111"/>
        <end position="162"/>
    </location>
</feature>